<gene>
    <name evidence="1" type="ORF">OED52_07285</name>
</gene>
<keyword evidence="2" id="KW-1185">Reference proteome</keyword>
<protein>
    <submittedName>
        <fullName evidence="1">MBL fold metallo-hydrolase</fullName>
    </submittedName>
</protein>
<reference evidence="1" key="1">
    <citation type="submission" date="2022-10" db="EMBL/GenBank/DDBJ databases">
        <title>Rhodococcus ferula Z13 complete genome.</title>
        <authorList>
            <person name="Long X."/>
            <person name="Zang M."/>
        </authorList>
    </citation>
    <scope>NUCLEOTIDE SEQUENCE</scope>
    <source>
        <strain evidence="1">Z13</strain>
    </source>
</reference>
<evidence type="ECO:0000313" key="1">
    <source>
        <dbReference type="EMBL" id="UYP20330.1"/>
    </source>
</evidence>
<evidence type="ECO:0000313" key="2">
    <source>
        <dbReference type="Proteomes" id="UP001156484"/>
    </source>
</evidence>
<dbReference type="Proteomes" id="UP001156484">
    <property type="component" value="Chromosome"/>
</dbReference>
<name>A0ACD4DJX2_9NOCA</name>
<dbReference type="EMBL" id="CP107551">
    <property type="protein sequence ID" value="UYP20330.1"/>
    <property type="molecule type" value="Genomic_DNA"/>
</dbReference>
<organism evidence="1 2">
    <name type="scientific">Rhodococcus sacchari</name>
    <dbReference type="NCBI Taxonomy" id="2962047"/>
    <lineage>
        <taxon>Bacteria</taxon>
        <taxon>Bacillati</taxon>
        <taxon>Actinomycetota</taxon>
        <taxon>Actinomycetes</taxon>
        <taxon>Mycobacteriales</taxon>
        <taxon>Nocardiaceae</taxon>
        <taxon>Rhodococcus</taxon>
    </lineage>
</organism>
<accession>A0ACD4DJX2</accession>
<sequence length="332" mass="36475">MTEARDIGDGIHLVPVPVADLPVGDTQVYVMESPGGVVLVDVGWNDDTSWAALQDGLAVAGLSVTDVEGVVVTHFHPDHVGLTGRIREASGCWVAMNEADFAYLEVMISDEDRSREEAELLRRAGAPETEIDAFLATVGTAPGRPDALPDRKLGPDEMIPLTGRSLRTVLTPGHTAGHACFLLEEHGVLFSGDHVLATTTPHVGEFDFPLPQRDALGEYLDSLRAVAALPVRRALPAHRQQIENLPGRVDELLAHHEQRLDDLYDAFGDEDLTLWEATARMRWYRPWDETPLHGKRMALAEGSAHIRQLIERGRVRRIPGTEPARFARVAAR</sequence>
<proteinExistence type="predicted"/>